<evidence type="ECO:0000256" key="3">
    <source>
        <dbReference type="ARBA" id="ARBA00023163"/>
    </source>
</evidence>
<comment type="caution">
    <text evidence="5">The sequence shown here is derived from an EMBL/GenBank/DDBJ whole genome shotgun (WGS) entry which is preliminary data.</text>
</comment>
<dbReference type="PANTHER" id="PTHR43537:SF53">
    <property type="entry name" value="HTH-TYPE TRANSCRIPTIONAL REPRESSOR NANR"/>
    <property type="match status" value="1"/>
</dbReference>
<accession>A0A644UPE5</accession>
<dbReference type="SUPFAM" id="SSF48008">
    <property type="entry name" value="GntR ligand-binding domain-like"/>
    <property type="match status" value="1"/>
</dbReference>
<organism evidence="5">
    <name type="scientific">bioreactor metagenome</name>
    <dbReference type="NCBI Taxonomy" id="1076179"/>
    <lineage>
        <taxon>unclassified sequences</taxon>
        <taxon>metagenomes</taxon>
        <taxon>ecological metagenomes</taxon>
    </lineage>
</organism>
<dbReference type="InterPro" id="IPR036390">
    <property type="entry name" value="WH_DNA-bd_sf"/>
</dbReference>
<evidence type="ECO:0000313" key="5">
    <source>
        <dbReference type="EMBL" id="MPL80543.1"/>
    </source>
</evidence>
<dbReference type="InterPro" id="IPR000524">
    <property type="entry name" value="Tscrpt_reg_HTH_GntR"/>
</dbReference>
<reference evidence="5" key="1">
    <citation type="submission" date="2019-08" db="EMBL/GenBank/DDBJ databases">
        <authorList>
            <person name="Kucharzyk K."/>
            <person name="Murdoch R.W."/>
            <person name="Higgins S."/>
            <person name="Loffler F."/>
        </authorList>
    </citation>
    <scope>NUCLEOTIDE SEQUENCE</scope>
</reference>
<dbReference type="Gene3D" id="1.20.120.530">
    <property type="entry name" value="GntR ligand-binding domain-like"/>
    <property type="match status" value="1"/>
</dbReference>
<dbReference type="GO" id="GO:0003700">
    <property type="term" value="F:DNA-binding transcription factor activity"/>
    <property type="evidence" value="ECO:0007669"/>
    <property type="project" value="InterPro"/>
</dbReference>
<feature type="domain" description="HTH gntR-type" evidence="4">
    <location>
        <begin position="419"/>
        <end position="486"/>
    </location>
</feature>
<gene>
    <name evidence="5" type="ORF">SDC9_26444</name>
</gene>
<proteinExistence type="predicted"/>
<dbReference type="SMART" id="SM00895">
    <property type="entry name" value="FCD"/>
    <property type="match status" value="1"/>
</dbReference>
<dbReference type="SMART" id="SM00345">
    <property type="entry name" value="HTH_GNTR"/>
    <property type="match status" value="1"/>
</dbReference>
<keyword evidence="3" id="KW-0804">Transcription</keyword>
<dbReference type="SUPFAM" id="SSF46785">
    <property type="entry name" value="Winged helix' DNA-binding domain"/>
    <property type="match status" value="1"/>
</dbReference>
<evidence type="ECO:0000259" key="4">
    <source>
        <dbReference type="PROSITE" id="PS50949"/>
    </source>
</evidence>
<name>A0A644UPE5_9ZZZZ</name>
<dbReference type="Pfam" id="PF00392">
    <property type="entry name" value="GntR"/>
    <property type="match status" value="1"/>
</dbReference>
<dbReference type="PROSITE" id="PS50949">
    <property type="entry name" value="HTH_GNTR"/>
    <property type="match status" value="1"/>
</dbReference>
<dbReference type="AntiFam" id="ANF00142">
    <property type="entry name" value="Shadow ORF (opposite yadG)"/>
</dbReference>
<protein>
    <recommendedName>
        <fullName evidence="4">HTH gntR-type domain-containing protein</fullName>
    </recommendedName>
</protein>
<evidence type="ECO:0000256" key="1">
    <source>
        <dbReference type="ARBA" id="ARBA00023015"/>
    </source>
</evidence>
<dbReference type="AntiFam" id="ANF00095">
    <property type="entry name" value="Shadow ORF (opposite ABC transporters)"/>
</dbReference>
<dbReference type="InterPro" id="IPR008920">
    <property type="entry name" value="TF_FadR/GntR_C"/>
</dbReference>
<dbReference type="CDD" id="cd07377">
    <property type="entry name" value="WHTH_GntR"/>
    <property type="match status" value="1"/>
</dbReference>
<sequence length="639" mass="70853">MGIPLCFWGVSGFEAVQPPLVPAKAHGLTRVDRLCKEGGVGHQRGDFVAALEHGGQRDAVALIFDGARGGGHAAACDKAHLVRADRDARAVPVEHIVPAHEAGDEFGARRAPDLARRARLLDHRAVHHHAFIGQRQRLVLAMGDMEEGDAQLALQPLQLGPHPDPQERVKRRQRLVQKQHPRLGDQRAGERHALLLPARELRRQPVGQMRHVDKLEQRHRLLVPGRLVDALHPQAEGDVVAHVQMRKERIVLEHHRGAALRRRQVRDFHAVQHDPARADALMPRDHPQRRALAAARGTKQAHIARRREDMADVVDGDGVAIALRQMHEFEIALSSHLRSCRLNCAHPAAVGCRSGNGFDPARQAKHDLRRFYAEDDTDCPISGTKSYTILCLKLATCPSAPHPPRITRKETRMDLPSRDTSSDTIAEDIALAIHEHRLPPGSKLSEDEVGEIFGVSRTVVRAALQRLAHDRLVELRRNRGAFVAQPSLREAREVFEARALLEPRTARSAAERITEADLALLQRHIDAEHEALAAGEAGRALYLSGKFHIEIARIADQDTIAEFITQLVARSSLIIAVYWQRRGALCERHAHHALMRALAVHDGALAEELMKSHLLDLLSSLDLRSRTAAPSSLREALGG</sequence>
<dbReference type="InterPro" id="IPR036388">
    <property type="entry name" value="WH-like_DNA-bd_sf"/>
</dbReference>
<evidence type="ECO:0000256" key="2">
    <source>
        <dbReference type="ARBA" id="ARBA00023125"/>
    </source>
</evidence>
<keyword evidence="1" id="KW-0805">Transcription regulation</keyword>
<dbReference type="Gene3D" id="1.10.10.10">
    <property type="entry name" value="Winged helix-like DNA-binding domain superfamily/Winged helix DNA-binding domain"/>
    <property type="match status" value="1"/>
</dbReference>
<dbReference type="AlphaFoldDB" id="A0A644UPE5"/>
<dbReference type="Pfam" id="PF07729">
    <property type="entry name" value="FCD"/>
    <property type="match status" value="1"/>
</dbReference>
<keyword evidence="2" id="KW-0238">DNA-binding</keyword>
<dbReference type="GO" id="GO:0003677">
    <property type="term" value="F:DNA binding"/>
    <property type="evidence" value="ECO:0007669"/>
    <property type="project" value="UniProtKB-KW"/>
</dbReference>
<dbReference type="PANTHER" id="PTHR43537">
    <property type="entry name" value="TRANSCRIPTIONAL REGULATOR, GNTR FAMILY"/>
    <property type="match status" value="1"/>
</dbReference>
<dbReference type="InterPro" id="IPR011711">
    <property type="entry name" value="GntR_C"/>
</dbReference>
<dbReference type="EMBL" id="VSSQ01000138">
    <property type="protein sequence ID" value="MPL80543.1"/>
    <property type="molecule type" value="Genomic_DNA"/>
</dbReference>